<evidence type="ECO:0000256" key="12">
    <source>
        <dbReference type="ARBA" id="ARBA00023211"/>
    </source>
</evidence>
<accession>H8I8M9</accession>
<feature type="domain" description="DUF83" evidence="14">
    <location>
        <begin position="9"/>
        <end position="193"/>
    </location>
</feature>
<keyword evidence="9 13" id="KW-0408">Iron</keyword>
<comment type="cofactor">
    <cofactor evidence="13">
        <name>iron-sulfur cluster</name>
        <dbReference type="ChEBI" id="CHEBI:30408"/>
    </cofactor>
</comment>
<evidence type="ECO:0000256" key="6">
    <source>
        <dbReference type="ARBA" id="ARBA00022723"/>
    </source>
</evidence>
<evidence type="ECO:0000256" key="13">
    <source>
        <dbReference type="RuleBase" id="RU365022"/>
    </source>
</evidence>
<evidence type="ECO:0000256" key="9">
    <source>
        <dbReference type="ARBA" id="ARBA00023004"/>
    </source>
</evidence>
<dbReference type="KEGG" id="mez:Mtc_1177"/>
<dbReference type="InterPro" id="IPR022765">
    <property type="entry name" value="Dna2/Cas4_DUF83"/>
</dbReference>
<evidence type="ECO:0000256" key="1">
    <source>
        <dbReference type="ARBA" id="ARBA00001966"/>
    </source>
</evidence>
<keyword evidence="16" id="KW-1185">Reference proteome</keyword>
<reference evidence="15 16" key="1">
    <citation type="journal article" date="2012" name="J. Bacteriol.">
        <title>Complete genome sequence of a thermophilic methanogen, Methanocella conradii HZ254, isolated from Chinese rice field soil.</title>
        <authorList>
            <person name="Lu Z."/>
            <person name="Lu Y."/>
        </authorList>
    </citation>
    <scope>NUCLEOTIDE SEQUENCE [LARGE SCALE GENOMIC DNA]</scope>
    <source>
        <strain evidence="16">DSM 24694 / JCM 17849 / CGMCC 1.5162 / HZ254</strain>
    </source>
</reference>
<evidence type="ECO:0000256" key="11">
    <source>
        <dbReference type="ARBA" id="ARBA00023118"/>
    </source>
</evidence>
<proteinExistence type="inferred from homology"/>
<dbReference type="Pfam" id="PF01930">
    <property type="entry name" value="Cas_Cas4"/>
    <property type="match status" value="1"/>
</dbReference>
<keyword evidence="8 13" id="KW-0269">Exonuclease</keyword>
<dbReference type="GeneID" id="11971304"/>
<evidence type="ECO:0000256" key="2">
    <source>
        <dbReference type="ARBA" id="ARBA00009189"/>
    </source>
</evidence>
<protein>
    <recommendedName>
        <fullName evidence="4 13">CRISPR-associated exonuclease Cas4</fullName>
        <ecNumber evidence="3 13">3.1.12.1</ecNumber>
    </recommendedName>
</protein>
<evidence type="ECO:0000256" key="8">
    <source>
        <dbReference type="ARBA" id="ARBA00022839"/>
    </source>
</evidence>
<evidence type="ECO:0000256" key="7">
    <source>
        <dbReference type="ARBA" id="ARBA00022801"/>
    </source>
</evidence>
<dbReference type="HOGENOM" id="CLU_102055_2_0_2"/>
<organism evidence="15 16">
    <name type="scientific">Methanocella conradii (strain DSM 24694 / JCM 17849 / CGMCC 1.5162 / HZ254)</name>
    <dbReference type="NCBI Taxonomy" id="1041930"/>
    <lineage>
        <taxon>Archaea</taxon>
        <taxon>Methanobacteriati</taxon>
        <taxon>Methanobacteriota</taxon>
        <taxon>Stenosarchaea group</taxon>
        <taxon>Methanomicrobia</taxon>
        <taxon>Methanocellales</taxon>
        <taxon>Methanocellaceae</taxon>
        <taxon>Methanocella</taxon>
    </lineage>
</organism>
<dbReference type="GO" id="GO:0051536">
    <property type="term" value="F:iron-sulfur cluster binding"/>
    <property type="evidence" value="ECO:0007669"/>
    <property type="project" value="UniProtKB-KW"/>
</dbReference>
<comment type="cofactor">
    <cofactor evidence="13">
        <name>Mg(2+)</name>
        <dbReference type="ChEBI" id="CHEBI:18420"/>
    </cofactor>
    <cofactor evidence="13">
        <name>Mn(2+)</name>
        <dbReference type="ChEBI" id="CHEBI:29035"/>
    </cofactor>
    <text evidence="13">Mg(2+) or Mn(2+) required for ssDNA cleavage activity.</text>
</comment>
<dbReference type="EC" id="3.1.12.1" evidence="3 13"/>
<dbReference type="NCBIfam" id="TIGR00372">
    <property type="entry name" value="cas4"/>
    <property type="match status" value="1"/>
</dbReference>
<keyword evidence="11 13" id="KW-0051">Antiviral defense</keyword>
<dbReference type="GO" id="GO:0046872">
    <property type="term" value="F:metal ion binding"/>
    <property type="evidence" value="ECO:0007669"/>
    <property type="project" value="UniProtKB-KW"/>
</dbReference>
<dbReference type="AlphaFoldDB" id="H8I8M9"/>
<comment type="function">
    <text evidence="13">CRISPR (clustered regularly interspaced short palindromic repeat) is an adaptive immune system that provides protection against mobile genetic elements (viruses, transposable elements and conjugative plasmids). CRISPR clusters contain sequences complementary to antecedent mobile elements and target invading nucleic acids. CRISPR clusters are transcribed and processed into CRISPR RNA (crRNA).</text>
</comment>
<dbReference type="PANTHER" id="PTHR36531:SF6">
    <property type="entry name" value="DNA REPLICATION ATP-DEPENDENT HELICASE_NUCLEASE DNA2"/>
    <property type="match status" value="1"/>
</dbReference>
<dbReference type="OrthoDB" id="26676at2157"/>
<dbReference type="STRING" id="1041930.Mtc_1177"/>
<evidence type="ECO:0000256" key="10">
    <source>
        <dbReference type="ARBA" id="ARBA00023014"/>
    </source>
</evidence>
<evidence type="ECO:0000259" key="14">
    <source>
        <dbReference type="Pfam" id="PF01930"/>
    </source>
</evidence>
<dbReference type="eggNOG" id="arCOG00786">
    <property type="taxonomic scope" value="Archaea"/>
</dbReference>
<gene>
    <name evidence="15" type="primary">cas4</name>
    <name evidence="15" type="ordered locus">Mtc_1177</name>
</gene>
<keyword evidence="5 13" id="KW-0540">Nuclease</keyword>
<dbReference type="InterPro" id="IPR011604">
    <property type="entry name" value="PDDEXK-like_dom_sf"/>
</dbReference>
<keyword evidence="10 13" id="KW-0411">Iron-sulfur</keyword>
<dbReference type="GO" id="GO:0004527">
    <property type="term" value="F:exonuclease activity"/>
    <property type="evidence" value="ECO:0007669"/>
    <property type="project" value="UniProtKB-KW"/>
</dbReference>
<dbReference type="GO" id="GO:0051607">
    <property type="term" value="P:defense response to virus"/>
    <property type="evidence" value="ECO:0007669"/>
    <property type="project" value="UniProtKB-KW"/>
</dbReference>
<keyword evidence="12 13" id="KW-0464">Manganese</keyword>
<keyword evidence="7 13" id="KW-0378">Hydrolase</keyword>
<name>H8I8M9_METCZ</name>
<sequence>MADDDMLQVSDITQYFYCPRKVYFMKTMGIKVKPRPKMDLGKEEHEREHRRVKERKTIYGFSEDEVKEVIHDLAIENKTIGLYGMVDTVLIMKNGEVLPVDVKYSKSVSVKINWRKQLIAYSLLLEAYFGTTVRRGIIYLPAQHKQIQVEITCEGKEMVKQDIRKIKDLIKSEKMPNVNKGLQCNYCEMAKFCS</sequence>
<dbReference type="Gene3D" id="3.90.320.10">
    <property type="match status" value="1"/>
</dbReference>
<keyword evidence="6 13" id="KW-0479">Metal-binding</keyword>
<dbReference type="Proteomes" id="UP000005233">
    <property type="component" value="Chromosome"/>
</dbReference>
<evidence type="ECO:0000313" key="15">
    <source>
        <dbReference type="EMBL" id="AFC99933.1"/>
    </source>
</evidence>
<comment type="cofactor">
    <cofactor evidence="1">
        <name>[4Fe-4S] cluster</name>
        <dbReference type="ChEBI" id="CHEBI:49883"/>
    </cofactor>
</comment>
<dbReference type="PANTHER" id="PTHR36531">
    <property type="entry name" value="CRISPR-ASSOCIATED EXONUCLEASE CAS4"/>
    <property type="match status" value="1"/>
</dbReference>
<evidence type="ECO:0000256" key="5">
    <source>
        <dbReference type="ARBA" id="ARBA00022722"/>
    </source>
</evidence>
<evidence type="ECO:0000256" key="4">
    <source>
        <dbReference type="ARBA" id="ARBA00020049"/>
    </source>
</evidence>
<evidence type="ECO:0000256" key="3">
    <source>
        <dbReference type="ARBA" id="ARBA00012768"/>
    </source>
</evidence>
<dbReference type="InterPro" id="IPR013343">
    <property type="entry name" value="CRISPR-assoc_prot_Cas4"/>
</dbReference>
<dbReference type="EMBL" id="CP003243">
    <property type="protein sequence ID" value="AFC99933.1"/>
    <property type="molecule type" value="Genomic_DNA"/>
</dbReference>
<dbReference type="InterPro" id="IPR051827">
    <property type="entry name" value="Cas4_exonuclease"/>
</dbReference>
<evidence type="ECO:0000313" key="16">
    <source>
        <dbReference type="Proteomes" id="UP000005233"/>
    </source>
</evidence>
<dbReference type="RefSeq" id="WP_014405771.1">
    <property type="nucleotide sequence ID" value="NC_017034.1"/>
</dbReference>
<comment type="similarity">
    <text evidence="2 13">Belongs to the CRISPR-associated exonuclease Cas4 family.</text>
</comment>